<comment type="subunit">
    <text evidence="4">Interacts with HscA and stimulates its ATPase activity.</text>
</comment>
<dbReference type="Pfam" id="PF07743">
    <property type="entry name" value="HSCB_C"/>
    <property type="match status" value="1"/>
</dbReference>
<feature type="domain" description="J" evidence="5">
    <location>
        <begin position="49"/>
        <end position="121"/>
    </location>
</feature>
<dbReference type="GO" id="GO:0051259">
    <property type="term" value="P:protein complex oligomerization"/>
    <property type="evidence" value="ECO:0007669"/>
    <property type="project" value="InterPro"/>
</dbReference>
<evidence type="ECO:0000256" key="3">
    <source>
        <dbReference type="ARBA" id="ARBA00025596"/>
    </source>
</evidence>
<dbReference type="GO" id="GO:0006457">
    <property type="term" value="P:protein folding"/>
    <property type="evidence" value="ECO:0007669"/>
    <property type="project" value="UniProtKB-UniRule"/>
</dbReference>
<evidence type="ECO:0000256" key="1">
    <source>
        <dbReference type="ARBA" id="ARBA00010476"/>
    </source>
</evidence>
<protein>
    <recommendedName>
        <fullName evidence="4">Co-chaperone protein HscB homolog</fullName>
    </recommendedName>
</protein>
<comment type="similarity">
    <text evidence="1 4">Belongs to the HscB family.</text>
</comment>
<dbReference type="GO" id="GO:0001671">
    <property type="term" value="F:ATPase activator activity"/>
    <property type="evidence" value="ECO:0007669"/>
    <property type="project" value="InterPro"/>
</dbReference>
<comment type="function">
    <text evidence="3 4">Co-chaperone involved in the maturation of iron-sulfur cluster-containing proteins. Seems to help targeting proteins to be folded toward HscA.</text>
</comment>
<gene>
    <name evidence="4" type="primary">hscB</name>
    <name evidence="6" type="ORF">MGR_0410</name>
</gene>
<dbReference type="NCBIfam" id="TIGR00714">
    <property type="entry name" value="hscB"/>
    <property type="match status" value="1"/>
</dbReference>
<dbReference type="GO" id="GO:0051087">
    <property type="term" value="F:protein-folding chaperone binding"/>
    <property type="evidence" value="ECO:0007669"/>
    <property type="project" value="InterPro"/>
</dbReference>
<dbReference type="SUPFAM" id="SSF47144">
    <property type="entry name" value="HSC20 (HSCB), C-terminal oligomerisation domain"/>
    <property type="match status" value="1"/>
</dbReference>
<dbReference type="Pfam" id="PF00226">
    <property type="entry name" value="DnaJ"/>
    <property type="match status" value="1"/>
</dbReference>
<keyword evidence="2 4" id="KW-0143">Chaperone</keyword>
<dbReference type="CDD" id="cd06257">
    <property type="entry name" value="DnaJ"/>
    <property type="match status" value="1"/>
</dbReference>
<dbReference type="InterPro" id="IPR004640">
    <property type="entry name" value="HscB"/>
</dbReference>
<dbReference type="PANTHER" id="PTHR14021">
    <property type="entry name" value="IRON-SULFUR CLUSTER CO-CHAPERONE PROTEIN HSCB"/>
    <property type="match status" value="1"/>
</dbReference>
<dbReference type="EMBL" id="CU459003">
    <property type="protein sequence ID" value="CAM76374.1"/>
    <property type="molecule type" value="Genomic_DNA"/>
</dbReference>
<sequence length="218" mass="23719">MPEGGAMTASVANAAAAAVVPCWSCKGPVATRALFCSVCGAVQGPGAIDHFSRLGMQPTFDIDQDLLEKQYFGFQRRLHPDRFAAKSPKERALSQSQATSLNEAYETLKEPLKRAAYLLDLKGRKVDLTACGTINDPMLLMEQMEKREAIADADSVEIITKLSADADSEVIACQCHISAAFNAGDLDEAGHLTIRLKYLAKLAEEARTKKTRMTRALR</sequence>
<proteinExistence type="inferred from homology"/>
<dbReference type="InterPro" id="IPR036386">
    <property type="entry name" value="HscB_C_sf"/>
</dbReference>
<organism evidence="6">
    <name type="scientific">Magnetospirillum gryphiswaldense</name>
    <dbReference type="NCBI Taxonomy" id="55518"/>
    <lineage>
        <taxon>Bacteria</taxon>
        <taxon>Pseudomonadati</taxon>
        <taxon>Pseudomonadota</taxon>
        <taxon>Alphaproteobacteria</taxon>
        <taxon>Rhodospirillales</taxon>
        <taxon>Rhodospirillaceae</taxon>
        <taxon>Magnetospirillum</taxon>
    </lineage>
</organism>
<dbReference type="Gene3D" id="1.10.287.110">
    <property type="entry name" value="DnaJ domain"/>
    <property type="match status" value="1"/>
</dbReference>
<dbReference type="Gene3D" id="1.20.1280.20">
    <property type="entry name" value="HscB, C-terminal domain"/>
    <property type="match status" value="1"/>
</dbReference>
<dbReference type="HAMAP" id="MF_00682">
    <property type="entry name" value="HscB"/>
    <property type="match status" value="1"/>
</dbReference>
<name>A4U0G7_9PROT</name>
<dbReference type="InterPro" id="IPR001623">
    <property type="entry name" value="DnaJ_domain"/>
</dbReference>
<dbReference type="SUPFAM" id="SSF46565">
    <property type="entry name" value="Chaperone J-domain"/>
    <property type="match status" value="1"/>
</dbReference>
<evidence type="ECO:0000259" key="5">
    <source>
        <dbReference type="PROSITE" id="PS50076"/>
    </source>
</evidence>
<dbReference type="AlphaFoldDB" id="A4U0G7"/>
<dbReference type="PANTHER" id="PTHR14021:SF15">
    <property type="entry name" value="IRON-SULFUR CLUSTER CO-CHAPERONE PROTEIN HSCB"/>
    <property type="match status" value="1"/>
</dbReference>
<accession>A4U0G7</accession>
<dbReference type="SMART" id="SM00271">
    <property type="entry name" value="DnaJ"/>
    <property type="match status" value="1"/>
</dbReference>
<evidence type="ECO:0000256" key="2">
    <source>
        <dbReference type="ARBA" id="ARBA00023186"/>
    </source>
</evidence>
<evidence type="ECO:0000256" key="4">
    <source>
        <dbReference type="HAMAP-Rule" id="MF_00682"/>
    </source>
</evidence>
<dbReference type="InterPro" id="IPR009073">
    <property type="entry name" value="HscB_oligo_C"/>
</dbReference>
<dbReference type="InterPro" id="IPR036869">
    <property type="entry name" value="J_dom_sf"/>
</dbReference>
<evidence type="ECO:0000313" key="6">
    <source>
        <dbReference type="EMBL" id="CAM76374.1"/>
    </source>
</evidence>
<dbReference type="GO" id="GO:0044571">
    <property type="term" value="P:[2Fe-2S] cluster assembly"/>
    <property type="evidence" value="ECO:0007669"/>
    <property type="project" value="InterPro"/>
</dbReference>
<dbReference type="PROSITE" id="PS50076">
    <property type="entry name" value="DNAJ_2"/>
    <property type="match status" value="1"/>
</dbReference>
<reference evidence="6" key="1">
    <citation type="journal article" date="2007" name="J. Bacteriol.">
        <title>Comparative genome analysis of four magnetotactic bacteria reveals a complex set of group-specific genes implicated in magnetosome biomineralization and function.</title>
        <authorList>
            <person name="Richter M."/>
            <person name="Kube M."/>
            <person name="Bazylinski D.A."/>
            <person name="Lombardot T."/>
            <person name="Gloeckner F.O."/>
            <person name="Reinhardt R."/>
            <person name="Schueler D."/>
        </authorList>
    </citation>
    <scope>NUCLEOTIDE SEQUENCE</scope>
    <source>
        <strain evidence="6">MSR-1</strain>
    </source>
</reference>